<dbReference type="AlphaFoldDB" id="A0A6T2ATX7"/>
<proteinExistence type="inferred from homology"/>
<dbReference type="InterPro" id="IPR001884">
    <property type="entry name" value="IF5A-like"/>
</dbReference>
<keyword evidence="6 8" id="KW-0648">Protein biosynthesis</keyword>
<keyword evidence="3" id="KW-0963">Cytoplasm</keyword>
<dbReference type="InterPro" id="IPR014722">
    <property type="entry name" value="Rib_uL2_dom2"/>
</dbReference>
<dbReference type="Gene3D" id="2.30.30.30">
    <property type="match status" value="1"/>
</dbReference>
<keyword evidence="5" id="KW-0694">RNA-binding</keyword>
<reference evidence="11" key="1">
    <citation type="submission" date="2021-01" db="EMBL/GenBank/DDBJ databases">
        <authorList>
            <person name="Corre E."/>
            <person name="Pelletier E."/>
            <person name="Niang G."/>
            <person name="Scheremetjew M."/>
            <person name="Finn R."/>
            <person name="Kale V."/>
            <person name="Holt S."/>
            <person name="Cochrane G."/>
            <person name="Meng A."/>
            <person name="Brown T."/>
            <person name="Cohen L."/>
        </authorList>
    </citation>
    <scope>NUCLEOTIDE SEQUENCE</scope>
    <source>
        <strain evidence="11">CCMP1594</strain>
    </source>
</reference>
<dbReference type="Pfam" id="PF21485">
    <property type="entry name" value="IF5A-like_N"/>
    <property type="match status" value="1"/>
</dbReference>
<accession>A0A6T2ATX7</accession>
<keyword evidence="4" id="KW-0251">Elongation factor</keyword>
<dbReference type="EMBL" id="HBJA01064326">
    <property type="protein sequence ID" value="CAE0811560.1"/>
    <property type="molecule type" value="Transcribed_RNA"/>
</dbReference>
<dbReference type="SUPFAM" id="SSF50249">
    <property type="entry name" value="Nucleic acid-binding proteins"/>
    <property type="match status" value="1"/>
</dbReference>
<evidence type="ECO:0000256" key="4">
    <source>
        <dbReference type="ARBA" id="ARBA00022768"/>
    </source>
</evidence>
<dbReference type="InterPro" id="IPR048670">
    <property type="entry name" value="IF5A-like_N"/>
</dbReference>
<dbReference type="EMBL" id="HBJA01064327">
    <property type="protein sequence ID" value="CAE0811561.1"/>
    <property type="molecule type" value="Transcribed_RNA"/>
</dbReference>
<organism evidence="11">
    <name type="scientific">Eutreptiella gymnastica</name>
    <dbReference type="NCBI Taxonomy" id="73025"/>
    <lineage>
        <taxon>Eukaryota</taxon>
        <taxon>Discoba</taxon>
        <taxon>Euglenozoa</taxon>
        <taxon>Euglenida</taxon>
        <taxon>Spirocuta</taxon>
        <taxon>Euglenophyceae</taxon>
        <taxon>Eutreptiales</taxon>
        <taxon>Eutreptiaceae</taxon>
        <taxon>Eutreptiella</taxon>
    </lineage>
</organism>
<evidence type="ECO:0000313" key="10">
    <source>
        <dbReference type="EMBL" id="CAE0811560.1"/>
    </source>
</evidence>
<dbReference type="GO" id="GO:0045901">
    <property type="term" value="P:positive regulation of translational elongation"/>
    <property type="evidence" value="ECO:0007669"/>
    <property type="project" value="UniProtKB-UniRule"/>
</dbReference>
<evidence type="ECO:0000256" key="8">
    <source>
        <dbReference type="RuleBase" id="RU362005"/>
    </source>
</evidence>
<dbReference type="GO" id="GO:0045905">
    <property type="term" value="P:positive regulation of translational termination"/>
    <property type="evidence" value="ECO:0007669"/>
    <property type="project" value="UniProtKB-UniRule"/>
</dbReference>
<dbReference type="PIRSF" id="PIRSF003025">
    <property type="entry name" value="eIF5A"/>
    <property type="match status" value="1"/>
</dbReference>
<comment type="PTM">
    <text evidence="8">eIF-5A seems to be the only eukaryotic protein to have a hypusine residue which is a post-translational modification of a lysine by the addition of a butylamino group.</text>
</comment>
<evidence type="ECO:0000256" key="5">
    <source>
        <dbReference type="ARBA" id="ARBA00022884"/>
    </source>
</evidence>
<comment type="function">
    <text evidence="8">Translation factor that promotes translation elongation and termination, particularly upon ribosome stalling at specific amino acid sequence contexts. Binds between the exit (E) and peptidyl (P) site of the ribosome and promotes rescue of stalled ribosome: specifically required for efficient translation of polyproline-containing peptides as well as other motifs that stall the ribosome. Acts as ribosome quality control (RQC) cofactor by joining the RQC complex to facilitate peptidyl transfer during CAT tailing step.</text>
</comment>
<dbReference type="SMART" id="SM01376">
    <property type="entry name" value="eIF-5a"/>
    <property type="match status" value="1"/>
</dbReference>
<evidence type="ECO:0000256" key="1">
    <source>
        <dbReference type="ARBA" id="ARBA00004496"/>
    </source>
</evidence>
<keyword evidence="7 8" id="KW-0385">Hypusine</keyword>
<dbReference type="InterPro" id="IPR019769">
    <property type="entry name" value="Trans_elong_IF5A_hypusine_site"/>
</dbReference>
<dbReference type="InterPro" id="IPR020189">
    <property type="entry name" value="IF5A_C"/>
</dbReference>
<dbReference type="CDD" id="cd04468">
    <property type="entry name" value="S1_eIF5A"/>
    <property type="match status" value="1"/>
</dbReference>
<dbReference type="PROSITE" id="PS00302">
    <property type="entry name" value="IF5A_HYPUSINE"/>
    <property type="match status" value="1"/>
</dbReference>
<protein>
    <recommendedName>
        <fullName evidence="8">Eukaryotic translation initiation factor 5A</fullName>
        <shortName evidence="8">eIF-5A</shortName>
    </recommendedName>
</protein>
<evidence type="ECO:0000256" key="7">
    <source>
        <dbReference type="ARBA" id="ARBA00023071"/>
    </source>
</evidence>
<evidence type="ECO:0000313" key="11">
    <source>
        <dbReference type="EMBL" id="CAE0811561.1"/>
    </source>
</evidence>
<comment type="similarity">
    <text evidence="2 8">Belongs to the eIF-5A family.</text>
</comment>
<dbReference type="GO" id="GO:0043022">
    <property type="term" value="F:ribosome binding"/>
    <property type="evidence" value="ECO:0007669"/>
    <property type="project" value="UniProtKB-UniRule"/>
</dbReference>
<evidence type="ECO:0000256" key="3">
    <source>
        <dbReference type="ARBA" id="ARBA00022490"/>
    </source>
</evidence>
<dbReference type="NCBIfam" id="TIGR00037">
    <property type="entry name" value="eIF_5A"/>
    <property type="match status" value="1"/>
</dbReference>
<dbReference type="PANTHER" id="PTHR11673">
    <property type="entry name" value="TRANSLATION INITIATION FACTOR 5A FAMILY MEMBER"/>
    <property type="match status" value="1"/>
</dbReference>
<dbReference type="InterPro" id="IPR008991">
    <property type="entry name" value="Translation_prot_SH3-like_sf"/>
</dbReference>
<dbReference type="GO" id="GO:0005737">
    <property type="term" value="C:cytoplasm"/>
    <property type="evidence" value="ECO:0007669"/>
    <property type="project" value="UniProtKB-SubCell"/>
</dbReference>
<dbReference type="Pfam" id="PF01287">
    <property type="entry name" value="eIF-5a"/>
    <property type="match status" value="1"/>
</dbReference>
<feature type="domain" description="Translation initiation factor 5A C-terminal" evidence="9">
    <location>
        <begin position="85"/>
        <end position="154"/>
    </location>
</feature>
<evidence type="ECO:0000256" key="6">
    <source>
        <dbReference type="ARBA" id="ARBA00022917"/>
    </source>
</evidence>
<dbReference type="SUPFAM" id="SSF50104">
    <property type="entry name" value="Translation proteins SH3-like domain"/>
    <property type="match status" value="1"/>
</dbReference>
<name>A0A6T2ATX7_9EUGL</name>
<gene>
    <name evidence="10" type="ORF">EGYM00163_LOCUS22708</name>
    <name evidence="11" type="ORF">EGYM00163_LOCUS22709</name>
</gene>
<dbReference type="GO" id="GO:0003723">
    <property type="term" value="F:RNA binding"/>
    <property type="evidence" value="ECO:0007669"/>
    <property type="project" value="UniProtKB-KW"/>
</dbReference>
<dbReference type="FunFam" id="2.40.50.140:FF:000034">
    <property type="entry name" value="Eukaryotic translation initiation factor 5A"/>
    <property type="match status" value="1"/>
</dbReference>
<evidence type="ECO:0000256" key="2">
    <source>
        <dbReference type="ARBA" id="ARBA00006016"/>
    </source>
</evidence>
<dbReference type="GO" id="GO:0003746">
    <property type="term" value="F:translation elongation factor activity"/>
    <property type="evidence" value="ECO:0007669"/>
    <property type="project" value="UniProtKB-UniRule"/>
</dbReference>
<dbReference type="InterPro" id="IPR012340">
    <property type="entry name" value="NA-bd_OB-fold"/>
</dbReference>
<dbReference type="Gene3D" id="2.40.50.140">
    <property type="entry name" value="Nucleic acid-binding proteins"/>
    <property type="match status" value="1"/>
</dbReference>
<dbReference type="FunFam" id="2.30.30.30:FF:000007">
    <property type="entry name" value="Eukaryotic translation initiation factor 5A"/>
    <property type="match status" value="1"/>
</dbReference>
<comment type="subcellular location">
    <subcellularLocation>
        <location evidence="1">Cytoplasm</location>
    </subcellularLocation>
</comment>
<sequence length="159" mass="17127">MADEDTGEYHVAESGASKTYPMQCGALKKNGYVCIKGRPVKIVDYSTSKTGKHGHAKAHIIGIDIFTQKKLEELCPTTHNMDVPNVTRTEYQLMDIDPDSGYVSLMTDDGGEKSDLTLPNGEVGDQVKKLFDADKTVIVSVISAMGEEAIVGCKVDGGD</sequence>
<evidence type="ECO:0000259" key="9">
    <source>
        <dbReference type="SMART" id="SM01376"/>
    </source>
</evidence>